<feature type="transmembrane region" description="Helical" evidence="8">
    <location>
        <begin position="259"/>
        <end position="278"/>
    </location>
</feature>
<name>A0A7C2K1J9_9PLAN</name>
<protein>
    <submittedName>
        <fullName evidence="9">Sodium:solute symporter</fullName>
    </submittedName>
</protein>
<proteinExistence type="inferred from homology"/>
<comment type="subcellular location">
    <subcellularLocation>
        <location evidence="1">Membrane</location>
        <topology evidence="1">Multi-pass membrane protein</topology>
    </subcellularLocation>
</comment>
<dbReference type="GO" id="GO:0005886">
    <property type="term" value="C:plasma membrane"/>
    <property type="evidence" value="ECO:0007669"/>
    <property type="project" value="TreeGrafter"/>
</dbReference>
<evidence type="ECO:0000256" key="6">
    <source>
        <dbReference type="ARBA" id="ARBA00023136"/>
    </source>
</evidence>
<dbReference type="PANTHER" id="PTHR48086">
    <property type="entry name" value="SODIUM/PROLINE SYMPORTER-RELATED"/>
    <property type="match status" value="1"/>
</dbReference>
<comment type="similarity">
    <text evidence="2 7">Belongs to the sodium:solute symporter (SSF) (TC 2.A.21) family.</text>
</comment>
<dbReference type="InterPro" id="IPR038377">
    <property type="entry name" value="Na/Glc_symporter_sf"/>
</dbReference>
<feature type="transmembrane region" description="Helical" evidence="8">
    <location>
        <begin position="128"/>
        <end position="148"/>
    </location>
</feature>
<feature type="transmembrane region" description="Helical" evidence="8">
    <location>
        <begin position="50"/>
        <end position="73"/>
    </location>
</feature>
<dbReference type="GO" id="GO:0015233">
    <property type="term" value="F:pantothenate transmembrane transporter activity"/>
    <property type="evidence" value="ECO:0007669"/>
    <property type="project" value="TreeGrafter"/>
</dbReference>
<dbReference type="PANTHER" id="PTHR48086:SF4">
    <property type="entry name" value="SODIUM_PANTOTHENATE SYMPORTER"/>
    <property type="match status" value="1"/>
</dbReference>
<keyword evidence="3" id="KW-0813">Transport</keyword>
<keyword evidence="4 8" id="KW-0812">Transmembrane</keyword>
<feature type="transmembrane region" description="Helical" evidence="8">
    <location>
        <begin position="422"/>
        <end position="443"/>
    </location>
</feature>
<dbReference type="AlphaFoldDB" id="A0A7C2K1J9"/>
<keyword evidence="6 8" id="KW-0472">Membrane</keyword>
<evidence type="ECO:0000256" key="5">
    <source>
        <dbReference type="ARBA" id="ARBA00022989"/>
    </source>
</evidence>
<feature type="transmembrane region" description="Helical" evidence="8">
    <location>
        <begin position="354"/>
        <end position="378"/>
    </location>
</feature>
<organism evidence="9">
    <name type="scientific">Schlesneria paludicola</name>
    <dbReference type="NCBI Taxonomy" id="360056"/>
    <lineage>
        <taxon>Bacteria</taxon>
        <taxon>Pseudomonadati</taxon>
        <taxon>Planctomycetota</taxon>
        <taxon>Planctomycetia</taxon>
        <taxon>Planctomycetales</taxon>
        <taxon>Planctomycetaceae</taxon>
        <taxon>Schlesneria</taxon>
    </lineage>
</organism>
<feature type="transmembrane region" description="Helical" evidence="8">
    <location>
        <begin position="12"/>
        <end position="30"/>
    </location>
</feature>
<dbReference type="InterPro" id="IPR050277">
    <property type="entry name" value="Sodium:Solute_Symporter"/>
</dbReference>
<dbReference type="Gene3D" id="1.20.1730.10">
    <property type="entry name" value="Sodium/glucose cotransporter"/>
    <property type="match status" value="1"/>
</dbReference>
<evidence type="ECO:0000256" key="2">
    <source>
        <dbReference type="ARBA" id="ARBA00006434"/>
    </source>
</evidence>
<feature type="transmembrane region" description="Helical" evidence="8">
    <location>
        <begin position="520"/>
        <end position="538"/>
    </location>
</feature>
<evidence type="ECO:0000313" key="9">
    <source>
        <dbReference type="EMBL" id="HEN16882.1"/>
    </source>
</evidence>
<sequence length="555" mass="59271">MTDAISSHGFSVLITLLLFLAASVWLGTLAQKAMDRQKFLEGFFLGNRGLGAWTLALTATVQSGGTFMGFPALVYSHGWIVALWIASYMIVPLTGFAMVGKRIAQISRRTGAITVPELFRERFADPRVGLCTSLLIIFFMSFTMFAQFKAGATIMKLAWPGSGPFTFAEDAATAIDFKFYVGLAVFSVTVVGYTMIGGFLASVWTDLFQSVLMVIGVTVLLGLAVPAAGGLQHATEAAISSTGAAYATGPGYHPDGRQFLAPGLAFSMFFVWVYAGFASPASMIRVMAAQNTEVMRKSIALLSGYNCLIYLPLVAIAICGRALFPKLEKADEVIPMLAMTLTEHMPGGSLVTSLILAAPFGAIMASVSCFVLVIASGLVQDIYLRFVHPHASPREIRLATNVAMVIVGLIGVAANIRPVQYLQALVVFSGSAGAAAFVTPAFMTCYWRRATAAGALAAMLGGFAVYFGLYATGWVHNWALARGENAVGLARRVLDWLGPDPMIGLASDFRPYYLFGFDPILWGLLASAVCGVGVSLCTRPPAEDHLQRLFDKPSA</sequence>
<keyword evidence="5 8" id="KW-1133">Transmembrane helix</keyword>
<dbReference type="InterPro" id="IPR001734">
    <property type="entry name" value="Na/solute_symporter"/>
</dbReference>
<comment type="caution">
    <text evidence="9">The sequence shown here is derived from an EMBL/GenBank/DDBJ whole genome shotgun (WGS) entry which is preliminary data.</text>
</comment>
<reference evidence="9" key="1">
    <citation type="journal article" date="2020" name="mSystems">
        <title>Genome- and Community-Level Interaction Insights into Carbon Utilization and Element Cycling Functions of Hydrothermarchaeota in Hydrothermal Sediment.</title>
        <authorList>
            <person name="Zhou Z."/>
            <person name="Liu Y."/>
            <person name="Xu W."/>
            <person name="Pan J."/>
            <person name="Luo Z.H."/>
            <person name="Li M."/>
        </authorList>
    </citation>
    <scope>NUCLEOTIDE SEQUENCE [LARGE SCALE GENOMIC DNA]</scope>
    <source>
        <strain evidence="9">SpSt-339</strain>
    </source>
</reference>
<accession>A0A7C2K1J9</accession>
<feature type="transmembrane region" description="Helical" evidence="8">
    <location>
        <begin position="211"/>
        <end position="231"/>
    </location>
</feature>
<dbReference type="Pfam" id="PF00474">
    <property type="entry name" value="SSF"/>
    <property type="match status" value="1"/>
</dbReference>
<feature type="transmembrane region" description="Helical" evidence="8">
    <location>
        <begin position="398"/>
        <end position="416"/>
    </location>
</feature>
<feature type="transmembrane region" description="Helical" evidence="8">
    <location>
        <begin position="299"/>
        <end position="324"/>
    </location>
</feature>
<dbReference type="EMBL" id="DSOK01000427">
    <property type="protein sequence ID" value="HEN16882.1"/>
    <property type="molecule type" value="Genomic_DNA"/>
</dbReference>
<evidence type="ECO:0000256" key="4">
    <source>
        <dbReference type="ARBA" id="ARBA00022692"/>
    </source>
</evidence>
<evidence type="ECO:0000256" key="1">
    <source>
        <dbReference type="ARBA" id="ARBA00004141"/>
    </source>
</evidence>
<evidence type="ECO:0000256" key="3">
    <source>
        <dbReference type="ARBA" id="ARBA00022448"/>
    </source>
</evidence>
<gene>
    <name evidence="9" type="ORF">ENQ76_15580</name>
</gene>
<feature type="transmembrane region" description="Helical" evidence="8">
    <location>
        <begin position="79"/>
        <end position="99"/>
    </location>
</feature>
<feature type="transmembrane region" description="Helical" evidence="8">
    <location>
        <begin position="450"/>
        <end position="471"/>
    </location>
</feature>
<evidence type="ECO:0000256" key="8">
    <source>
        <dbReference type="SAM" id="Phobius"/>
    </source>
</evidence>
<dbReference type="PROSITE" id="PS50283">
    <property type="entry name" value="NA_SOLUT_SYMP_3"/>
    <property type="match status" value="1"/>
</dbReference>
<evidence type="ECO:0000256" key="7">
    <source>
        <dbReference type="RuleBase" id="RU362091"/>
    </source>
</evidence>
<feature type="transmembrane region" description="Helical" evidence="8">
    <location>
        <begin position="179"/>
        <end position="204"/>
    </location>
</feature>